<reference evidence="1 2" key="1">
    <citation type="submission" date="2019-03" db="EMBL/GenBank/DDBJ databases">
        <title>First draft genome of Liparis tanakae, snailfish: a comprehensive survey of snailfish specific genes.</title>
        <authorList>
            <person name="Kim W."/>
            <person name="Song I."/>
            <person name="Jeong J.-H."/>
            <person name="Kim D."/>
            <person name="Kim S."/>
            <person name="Ryu S."/>
            <person name="Song J.Y."/>
            <person name="Lee S.K."/>
        </authorList>
    </citation>
    <scope>NUCLEOTIDE SEQUENCE [LARGE SCALE GENOMIC DNA]</scope>
    <source>
        <tissue evidence="1">Muscle</tissue>
    </source>
</reference>
<organism evidence="1 2">
    <name type="scientific">Liparis tanakae</name>
    <name type="common">Tanaka's snailfish</name>
    <dbReference type="NCBI Taxonomy" id="230148"/>
    <lineage>
        <taxon>Eukaryota</taxon>
        <taxon>Metazoa</taxon>
        <taxon>Chordata</taxon>
        <taxon>Craniata</taxon>
        <taxon>Vertebrata</taxon>
        <taxon>Euteleostomi</taxon>
        <taxon>Actinopterygii</taxon>
        <taxon>Neopterygii</taxon>
        <taxon>Teleostei</taxon>
        <taxon>Neoteleostei</taxon>
        <taxon>Acanthomorphata</taxon>
        <taxon>Eupercaria</taxon>
        <taxon>Perciformes</taxon>
        <taxon>Cottioidei</taxon>
        <taxon>Cottales</taxon>
        <taxon>Liparidae</taxon>
        <taxon>Liparis</taxon>
    </lineage>
</organism>
<keyword evidence="2" id="KW-1185">Reference proteome</keyword>
<protein>
    <submittedName>
        <fullName evidence="1">Uncharacterized protein</fullName>
    </submittedName>
</protein>
<evidence type="ECO:0000313" key="2">
    <source>
        <dbReference type="Proteomes" id="UP000314294"/>
    </source>
</evidence>
<gene>
    <name evidence="1" type="ORF">EYF80_066851</name>
</gene>
<dbReference type="Proteomes" id="UP000314294">
    <property type="component" value="Unassembled WGS sequence"/>
</dbReference>
<proteinExistence type="predicted"/>
<evidence type="ECO:0000313" key="1">
    <source>
        <dbReference type="EMBL" id="TNN23032.1"/>
    </source>
</evidence>
<name>A0A4Z2E3T4_9TELE</name>
<dbReference type="AlphaFoldDB" id="A0A4Z2E3T4"/>
<dbReference type="EMBL" id="SRLO01020067">
    <property type="protein sequence ID" value="TNN23032.1"/>
    <property type="molecule type" value="Genomic_DNA"/>
</dbReference>
<accession>A0A4Z2E3T4</accession>
<comment type="caution">
    <text evidence="1">The sequence shown here is derived from an EMBL/GenBank/DDBJ whole genome shotgun (WGS) entry which is preliminary data.</text>
</comment>
<sequence>MFLRLCGCYLSRGPVRPAPRLPWRVPAVAVWRGRDKVIRRPLAPKEPAALRFHPFFSDSESLSLLTRRPGHV</sequence>